<evidence type="ECO:0000313" key="2">
    <source>
        <dbReference type="Proteomes" id="UP000070328"/>
    </source>
</evidence>
<comment type="caution">
    <text evidence="1">The sequence shown here is derived from an EMBL/GenBank/DDBJ whole genome shotgun (WGS) entry which is preliminary data.</text>
</comment>
<reference evidence="1 2" key="1">
    <citation type="submission" date="2014-02" db="EMBL/GenBank/DDBJ databases">
        <title>The genome sequence of Colletotrichum simmondsii CBS122122.</title>
        <authorList>
            <person name="Baroncelli R."/>
            <person name="Thon M.R."/>
        </authorList>
    </citation>
    <scope>NUCLEOTIDE SEQUENCE [LARGE SCALE GENOMIC DNA]</scope>
    <source>
        <strain evidence="1 2">CBS122122</strain>
    </source>
</reference>
<dbReference type="EMBL" id="JFBX01000181">
    <property type="protein sequence ID" value="KXH46753.1"/>
    <property type="molecule type" value="Genomic_DNA"/>
</dbReference>
<accession>A0A135TF01</accession>
<dbReference type="Proteomes" id="UP000070328">
    <property type="component" value="Unassembled WGS sequence"/>
</dbReference>
<gene>
    <name evidence="1" type="ORF">CSIM01_06818</name>
</gene>
<protein>
    <submittedName>
        <fullName evidence="1">Uncharacterized protein</fullName>
    </submittedName>
</protein>
<sequence>MAQSPHPYSTFTPIRMANEISHSKFRKRTEFARPDREMRRPSATRFARQNVPTAGLGLNVVFRDDEAFLQDLLEIFGFDVEHSLPFYLRKIRLS</sequence>
<organism evidence="1 2">
    <name type="scientific">Colletotrichum simmondsii</name>
    <dbReference type="NCBI Taxonomy" id="703756"/>
    <lineage>
        <taxon>Eukaryota</taxon>
        <taxon>Fungi</taxon>
        <taxon>Dikarya</taxon>
        <taxon>Ascomycota</taxon>
        <taxon>Pezizomycotina</taxon>
        <taxon>Sordariomycetes</taxon>
        <taxon>Hypocreomycetidae</taxon>
        <taxon>Glomerellales</taxon>
        <taxon>Glomerellaceae</taxon>
        <taxon>Colletotrichum</taxon>
        <taxon>Colletotrichum acutatum species complex</taxon>
    </lineage>
</organism>
<keyword evidence="2" id="KW-1185">Reference proteome</keyword>
<name>A0A135TF01_9PEZI</name>
<dbReference type="AlphaFoldDB" id="A0A135TF01"/>
<evidence type="ECO:0000313" key="1">
    <source>
        <dbReference type="EMBL" id="KXH46753.1"/>
    </source>
</evidence>
<proteinExistence type="predicted"/>